<dbReference type="Pfam" id="PF00512">
    <property type="entry name" value="HisKA"/>
    <property type="match status" value="1"/>
</dbReference>
<evidence type="ECO:0000256" key="3">
    <source>
        <dbReference type="ARBA" id="ARBA00012438"/>
    </source>
</evidence>
<keyword evidence="8" id="KW-0067">ATP-binding</keyword>
<dbReference type="SMART" id="SM00388">
    <property type="entry name" value="HisKA"/>
    <property type="match status" value="1"/>
</dbReference>
<dbReference type="PROSITE" id="PS50113">
    <property type="entry name" value="PAC"/>
    <property type="match status" value="1"/>
</dbReference>
<feature type="domain" description="Histidine kinase" evidence="12">
    <location>
        <begin position="532"/>
        <end position="756"/>
    </location>
</feature>
<dbReference type="SUPFAM" id="SSF55874">
    <property type="entry name" value="ATPase domain of HSP90 chaperone/DNA topoisomerase II/histidine kinase"/>
    <property type="match status" value="1"/>
</dbReference>
<keyword evidence="11" id="KW-0472">Membrane</keyword>
<feature type="domain" description="PAC" evidence="14">
    <location>
        <begin position="347"/>
        <end position="399"/>
    </location>
</feature>
<dbReference type="PROSITE" id="PS50112">
    <property type="entry name" value="PAS"/>
    <property type="match status" value="1"/>
</dbReference>
<dbReference type="SMART" id="SM00091">
    <property type="entry name" value="PAS"/>
    <property type="match status" value="1"/>
</dbReference>
<dbReference type="Pfam" id="PF13426">
    <property type="entry name" value="PAS_9"/>
    <property type="match status" value="1"/>
</dbReference>
<comment type="subcellular location">
    <subcellularLocation>
        <location evidence="2">Membrane</location>
    </subcellularLocation>
</comment>
<dbReference type="Gene3D" id="1.10.287.130">
    <property type="match status" value="1"/>
</dbReference>
<keyword evidence="4" id="KW-0597">Phosphoprotein</keyword>
<feature type="domain" description="PAS" evidence="13">
    <location>
        <begin position="400"/>
        <end position="452"/>
    </location>
</feature>
<dbReference type="CDD" id="cd00130">
    <property type="entry name" value="PAS"/>
    <property type="match status" value="1"/>
</dbReference>
<comment type="catalytic activity">
    <reaction evidence="1">
        <text>ATP + protein L-histidine = ADP + protein N-phospho-L-histidine.</text>
        <dbReference type="EC" id="2.7.13.3"/>
    </reaction>
</comment>
<evidence type="ECO:0000313" key="16">
    <source>
        <dbReference type="EMBL" id="MBC8433199.1"/>
    </source>
</evidence>
<dbReference type="InterPro" id="IPR036097">
    <property type="entry name" value="HisK_dim/P_sf"/>
</dbReference>
<dbReference type="SUPFAM" id="SSF47384">
    <property type="entry name" value="Homodimeric domain of signal transducing histidine kinase"/>
    <property type="match status" value="1"/>
</dbReference>
<dbReference type="PROSITE" id="PS50885">
    <property type="entry name" value="HAMP"/>
    <property type="match status" value="1"/>
</dbReference>
<dbReference type="Pfam" id="PF08448">
    <property type="entry name" value="PAS_4"/>
    <property type="match status" value="1"/>
</dbReference>
<dbReference type="InterPro" id="IPR005467">
    <property type="entry name" value="His_kinase_dom"/>
</dbReference>
<evidence type="ECO:0000256" key="8">
    <source>
        <dbReference type="ARBA" id="ARBA00022840"/>
    </source>
</evidence>
<dbReference type="InterPro" id="IPR003594">
    <property type="entry name" value="HATPase_dom"/>
</dbReference>
<dbReference type="GO" id="GO:0005524">
    <property type="term" value="F:ATP binding"/>
    <property type="evidence" value="ECO:0007669"/>
    <property type="project" value="UniProtKB-KW"/>
</dbReference>
<dbReference type="InterPro" id="IPR035965">
    <property type="entry name" value="PAS-like_dom_sf"/>
</dbReference>
<evidence type="ECO:0000259" key="12">
    <source>
        <dbReference type="PROSITE" id="PS50109"/>
    </source>
</evidence>
<dbReference type="InterPro" id="IPR003661">
    <property type="entry name" value="HisK_dim/P_dom"/>
</dbReference>
<dbReference type="Gene3D" id="3.30.565.10">
    <property type="entry name" value="Histidine kinase-like ATPase, C-terminal domain"/>
    <property type="match status" value="1"/>
</dbReference>
<keyword evidence="11" id="KW-0812">Transmembrane</keyword>
<dbReference type="SUPFAM" id="SSF158472">
    <property type="entry name" value="HAMP domain-like"/>
    <property type="match status" value="1"/>
</dbReference>
<dbReference type="InterPro" id="IPR000700">
    <property type="entry name" value="PAS-assoc_C"/>
</dbReference>
<dbReference type="InterPro" id="IPR004358">
    <property type="entry name" value="Sig_transdc_His_kin-like_C"/>
</dbReference>
<evidence type="ECO:0000259" key="14">
    <source>
        <dbReference type="PROSITE" id="PS50113"/>
    </source>
</evidence>
<dbReference type="SUPFAM" id="SSF55785">
    <property type="entry name" value="PYP-like sensor domain (PAS domain)"/>
    <property type="match status" value="2"/>
</dbReference>
<dbReference type="InterPro" id="IPR036890">
    <property type="entry name" value="HATPase_C_sf"/>
</dbReference>
<evidence type="ECO:0000256" key="4">
    <source>
        <dbReference type="ARBA" id="ARBA00022553"/>
    </source>
</evidence>
<dbReference type="InterPro" id="IPR013656">
    <property type="entry name" value="PAS_4"/>
</dbReference>
<dbReference type="AlphaFoldDB" id="A0A8J6NU14"/>
<feature type="transmembrane region" description="Helical" evidence="11">
    <location>
        <begin position="12"/>
        <end position="34"/>
    </location>
</feature>
<gene>
    <name evidence="16" type="ORF">H8D96_14920</name>
</gene>
<dbReference type="Gene3D" id="3.30.450.20">
    <property type="entry name" value="PAS domain"/>
    <property type="match status" value="2"/>
</dbReference>
<evidence type="ECO:0000256" key="2">
    <source>
        <dbReference type="ARBA" id="ARBA00004370"/>
    </source>
</evidence>
<name>A0A8J6NU14_9BACT</name>
<comment type="caution">
    <text evidence="16">The sequence shown here is derived from an EMBL/GenBank/DDBJ whole genome shotgun (WGS) entry which is preliminary data.</text>
</comment>
<keyword evidence="11" id="KW-1133">Transmembrane helix</keyword>
<dbReference type="Proteomes" id="UP000605201">
    <property type="component" value="Unassembled WGS sequence"/>
</dbReference>
<organism evidence="16 17">
    <name type="scientific">Candidatus Desulfatibia vada</name>
    <dbReference type="NCBI Taxonomy" id="2841696"/>
    <lineage>
        <taxon>Bacteria</taxon>
        <taxon>Pseudomonadati</taxon>
        <taxon>Thermodesulfobacteriota</taxon>
        <taxon>Desulfobacteria</taxon>
        <taxon>Desulfobacterales</taxon>
        <taxon>Desulfobacterales incertae sedis</taxon>
        <taxon>Candidatus Desulfatibia</taxon>
    </lineage>
</organism>
<dbReference type="EC" id="2.7.13.3" evidence="3"/>
<dbReference type="CDD" id="cd00082">
    <property type="entry name" value="HisKA"/>
    <property type="match status" value="1"/>
</dbReference>
<dbReference type="Gene3D" id="3.30.450.290">
    <property type="match status" value="1"/>
</dbReference>
<dbReference type="Pfam" id="PF00672">
    <property type="entry name" value="HAMP"/>
    <property type="match status" value="1"/>
</dbReference>
<keyword evidence="9" id="KW-0902">Two-component regulatory system</keyword>
<dbReference type="GO" id="GO:0000155">
    <property type="term" value="F:phosphorelay sensor kinase activity"/>
    <property type="evidence" value="ECO:0007669"/>
    <property type="project" value="InterPro"/>
</dbReference>
<dbReference type="Pfam" id="PF02518">
    <property type="entry name" value="HATPase_c"/>
    <property type="match status" value="1"/>
</dbReference>
<evidence type="ECO:0000259" key="15">
    <source>
        <dbReference type="PROSITE" id="PS50885"/>
    </source>
</evidence>
<evidence type="ECO:0000256" key="6">
    <source>
        <dbReference type="ARBA" id="ARBA00022741"/>
    </source>
</evidence>
<proteinExistence type="predicted"/>
<dbReference type="PRINTS" id="PR00344">
    <property type="entry name" value="BCTRLSENSOR"/>
</dbReference>
<evidence type="ECO:0000256" key="5">
    <source>
        <dbReference type="ARBA" id="ARBA00022679"/>
    </source>
</evidence>
<evidence type="ECO:0000256" key="9">
    <source>
        <dbReference type="ARBA" id="ARBA00023012"/>
    </source>
</evidence>
<keyword evidence="7" id="KW-0418">Kinase</keyword>
<evidence type="ECO:0000256" key="10">
    <source>
        <dbReference type="SAM" id="Coils"/>
    </source>
</evidence>
<dbReference type="NCBIfam" id="TIGR00229">
    <property type="entry name" value="sensory_box"/>
    <property type="match status" value="1"/>
</dbReference>
<dbReference type="SMART" id="SM00304">
    <property type="entry name" value="HAMP"/>
    <property type="match status" value="1"/>
</dbReference>
<dbReference type="CDD" id="cd06225">
    <property type="entry name" value="HAMP"/>
    <property type="match status" value="1"/>
</dbReference>
<dbReference type="Gene3D" id="1.10.8.500">
    <property type="entry name" value="HAMP domain in histidine kinase"/>
    <property type="match status" value="1"/>
</dbReference>
<evidence type="ECO:0000259" key="13">
    <source>
        <dbReference type="PROSITE" id="PS50112"/>
    </source>
</evidence>
<feature type="transmembrane region" description="Helical" evidence="11">
    <location>
        <begin position="199"/>
        <end position="220"/>
    </location>
</feature>
<dbReference type="PANTHER" id="PTHR43065:SF10">
    <property type="entry name" value="PEROXIDE STRESS-ACTIVATED HISTIDINE KINASE MAK3"/>
    <property type="match status" value="1"/>
</dbReference>
<dbReference type="InterPro" id="IPR000014">
    <property type="entry name" value="PAS"/>
</dbReference>
<protein>
    <recommendedName>
        <fullName evidence="3">histidine kinase</fullName>
        <ecNumber evidence="3">2.7.13.3</ecNumber>
    </recommendedName>
</protein>
<dbReference type="SMART" id="SM00387">
    <property type="entry name" value="HATPase_c"/>
    <property type="match status" value="1"/>
</dbReference>
<dbReference type="GO" id="GO:0016020">
    <property type="term" value="C:membrane"/>
    <property type="evidence" value="ECO:0007669"/>
    <property type="project" value="UniProtKB-SubCell"/>
</dbReference>
<feature type="domain" description="HAMP" evidence="15">
    <location>
        <begin position="221"/>
        <end position="273"/>
    </location>
</feature>
<keyword evidence="6" id="KW-0547">Nucleotide-binding</keyword>
<dbReference type="InterPro" id="IPR003660">
    <property type="entry name" value="HAMP_dom"/>
</dbReference>
<keyword evidence="5" id="KW-0808">Transferase</keyword>
<dbReference type="EMBL" id="JACNIG010000280">
    <property type="protein sequence ID" value="MBC8433199.1"/>
    <property type="molecule type" value="Genomic_DNA"/>
</dbReference>
<keyword evidence="10" id="KW-0175">Coiled coil</keyword>
<accession>A0A8J6NU14</accession>
<sequence>MLNLLKKMRHSFVFKVILAVGTTLLLCLSVWGFFNINDQKEKVMRSVMQGADRLTNTIRLGTHYAMMHNLREDINRIIKNIGKEKDVEHIRIYNKGGQIKFSNHNVEIGRITNIKAEACYICHKTEPPMIHLDLSERTRVFSSPDGGRLLGIIAPIYSEPGCSSNSCHAHLPGQKVLGALDVVVSLKETDQETWTYGKWLAVNIAFIFLMTSAVILLIVLRFVRRPIKKMVNGTRLIAKGEYLGKIAVDQDDELGQLATAIEKMGEQIDEKRKKLNKQKDEYQNLFDIVPCIITVQDRNYKLLRYNREFAEKFNPDPGDYCYHAYKGRKERCEICPVERTFEDGLTHFSEETGVDKNGKPTRWIVSTSPIKNDEGEIVAAMEMSVDITHRRLLEEELDKSEKKYFAIFDNIPNPVFVLDVNTLEILDCNESVQVVYGYTKDEIIKKSFLELFADQAKGKYASILRTSSVMNQAKHINKKGEQLFVNIRISPSEYPGRKVLLVTTSDITKRLETEQQLIQASKMATLGEMATGVAHELNQPLTVIKTAGSYLMKKVSKHETIDDDILFTMAQEIDTYVDRAVKIINHMREFGRKTDIVLEQVQVNKVLKRAFEILGQQLKTRGIEVVWDLEPDLPMILADSGRLEQVIINLLLNARDALDGKWKSPEHDKDKKKIELITRSEKKSVVVTISDTGSGIPEAYVDKIFDPFFTTKEVGHGTGLGLSISYGIIQECDGSIQAVRNETGGASFIIKFPIPKEQ</sequence>
<evidence type="ECO:0000256" key="11">
    <source>
        <dbReference type="SAM" id="Phobius"/>
    </source>
</evidence>
<dbReference type="PROSITE" id="PS50109">
    <property type="entry name" value="HIS_KIN"/>
    <property type="match status" value="1"/>
</dbReference>
<feature type="coiled-coil region" evidence="10">
    <location>
        <begin position="261"/>
        <end position="288"/>
    </location>
</feature>
<evidence type="ECO:0000313" key="17">
    <source>
        <dbReference type="Proteomes" id="UP000605201"/>
    </source>
</evidence>
<evidence type="ECO:0000256" key="1">
    <source>
        <dbReference type="ARBA" id="ARBA00000085"/>
    </source>
</evidence>
<reference evidence="16 17" key="1">
    <citation type="submission" date="2020-08" db="EMBL/GenBank/DDBJ databases">
        <title>Bridging the membrane lipid divide: bacteria of the FCB group superphylum have the potential to synthesize archaeal ether lipids.</title>
        <authorList>
            <person name="Villanueva L."/>
            <person name="Von Meijenfeldt F.A.B."/>
            <person name="Westbye A.B."/>
            <person name="Yadav S."/>
            <person name="Hopmans E.C."/>
            <person name="Dutilh B.E."/>
            <person name="Sinninghe Damste J.S."/>
        </authorList>
    </citation>
    <scope>NUCLEOTIDE SEQUENCE [LARGE SCALE GENOMIC DNA]</scope>
    <source>
        <strain evidence="16">NIOZ-UU17</strain>
    </source>
</reference>
<evidence type="ECO:0000256" key="7">
    <source>
        <dbReference type="ARBA" id="ARBA00022777"/>
    </source>
</evidence>
<dbReference type="PANTHER" id="PTHR43065">
    <property type="entry name" value="SENSOR HISTIDINE KINASE"/>
    <property type="match status" value="1"/>
</dbReference>